<evidence type="ECO:0000313" key="7">
    <source>
        <dbReference type="EMBL" id="MBG3875823.1"/>
    </source>
</evidence>
<dbReference type="InterPro" id="IPR050418">
    <property type="entry name" value="D-iso_2-hydroxyacid_DH_PdxB"/>
</dbReference>
<proteinExistence type="inferred from homology"/>
<evidence type="ECO:0000256" key="4">
    <source>
        <dbReference type="RuleBase" id="RU003719"/>
    </source>
</evidence>
<dbReference type="RefSeq" id="WP_196608070.1">
    <property type="nucleotide sequence ID" value="NZ_VRYY01000040.1"/>
</dbReference>
<gene>
    <name evidence="7" type="ORF">FVW20_01975</name>
</gene>
<dbReference type="InterPro" id="IPR006140">
    <property type="entry name" value="D-isomer_DH_NAD-bd"/>
</dbReference>
<dbReference type="PROSITE" id="PS00670">
    <property type="entry name" value="D_2_HYDROXYACID_DH_2"/>
    <property type="match status" value="1"/>
</dbReference>
<keyword evidence="2 4" id="KW-0560">Oxidoreductase</keyword>
<keyword evidence="3" id="KW-0520">NAD</keyword>
<dbReference type="Pfam" id="PF02826">
    <property type="entry name" value="2-Hacid_dh_C"/>
    <property type="match status" value="1"/>
</dbReference>
<evidence type="ECO:0000259" key="5">
    <source>
        <dbReference type="Pfam" id="PF00389"/>
    </source>
</evidence>
<comment type="similarity">
    <text evidence="1 4">Belongs to the D-isomer specific 2-hydroxyacid dehydrogenase family.</text>
</comment>
<dbReference type="Gene3D" id="3.40.50.720">
    <property type="entry name" value="NAD(P)-binding Rossmann-like Domain"/>
    <property type="match status" value="2"/>
</dbReference>
<evidence type="ECO:0000259" key="6">
    <source>
        <dbReference type="Pfam" id="PF02826"/>
    </source>
</evidence>
<keyword evidence="8" id="KW-1185">Reference proteome</keyword>
<dbReference type="Pfam" id="PF00389">
    <property type="entry name" value="2-Hacid_dh"/>
    <property type="match status" value="1"/>
</dbReference>
<name>A0ABS0J060_9BACT</name>
<dbReference type="PROSITE" id="PS00671">
    <property type="entry name" value="D_2_HYDROXYACID_DH_3"/>
    <property type="match status" value="1"/>
</dbReference>
<dbReference type="InterPro" id="IPR006139">
    <property type="entry name" value="D-isomer_2_OHA_DH_cat_dom"/>
</dbReference>
<dbReference type="InterPro" id="IPR029753">
    <property type="entry name" value="D-isomer_DH_CS"/>
</dbReference>
<reference evidence="7 8" key="1">
    <citation type="submission" date="2019-08" db="EMBL/GenBank/DDBJ databases">
        <authorList>
            <person name="Luo N."/>
        </authorList>
    </citation>
    <scope>NUCLEOTIDE SEQUENCE [LARGE SCALE GENOMIC DNA]</scope>
    <source>
        <strain evidence="7 8">NCIMB 9442</strain>
    </source>
</reference>
<feature type="domain" description="D-isomer specific 2-hydroxyacid dehydrogenase catalytic" evidence="5">
    <location>
        <begin position="24"/>
        <end position="318"/>
    </location>
</feature>
<protein>
    <submittedName>
        <fullName evidence="7">D-2-hydroxyacid dehydrogenase</fullName>
    </submittedName>
</protein>
<dbReference type="SUPFAM" id="SSF52283">
    <property type="entry name" value="Formate/glycerate dehydrogenase catalytic domain-like"/>
    <property type="match status" value="1"/>
</dbReference>
<dbReference type="Proteomes" id="UP001194469">
    <property type="component" value="Unassembled WGS sequence"/>
</dbReference>
<evidence type="ECO:0000313" key="8">
    <source>
        <dbReference type="Proteomes" id="UP001194469"/>
    </source>
</evidence>
<dbReference type="InterPro" id="IPR036291">
    <property type="entry name" value="NAD(P)-bd_dom_sf"/>
</dbReference>
<dbReference type="PANTHER" id="PTHR43761">
    <property type="entry name" value="D-ISOMER SPECIFIC 2-HYDROXYACID DEHYDROGENASE FAMILY PROTEIN (AFU_ORTHOLOGUE AFUA_1G13630)"/>
    <property type="match status" value="1"/>
</dbReference>
<dbReference type="PANTHER" id="PTHR43761:SF1">
    <property type="entry name" value="D-ISOMER SPECIFIC 2-HYDROXYACID DEHYDROGENASE CATALYTIC DOMAIN-CONTAINING PROTEIN-RELATED"/>
    <property type="match status" value="1"/>
</dbReference>
<evidence type="ECO:0000256" key="2">
    <source>
        <dbReference type="ARBA" id="ARBA00023002"/>
    </source>
</evidence>
<comment type="caution">
    <text evidence="7">The sequence shown here is derived from an EMBL/GenBank/DDBJ whole genome shotgun (WGS) entry which is preliminary data.</text>
</comment>
<dbReference type="CDD" id="cd12162">
    <property type="entry name" value="2-Hacid_dh_4"/>
    <property type="match status" value="1"/>
</dbReference>
<sequence>MRIVVLDGYTLNPGDNPWDAVAALGELTVHDRTPREAIRERAAGAHMVLTNKTPLNADTIAALPDLAYIGVLATGYDVVDIRAAAARSIPVCNVPGYGTEAVAQHVFAFLLELCRRIARHDASVKVGNWSANKDWCFWETTQIELTGKTTGIVGFGNMGKRVGQIANAFGMKVLAYSPNTRTMPGYEPFAYVSLDELFARSDVVTLHCPLTDATRGMVNRVRLASMKQGAILINTARGPLLDEAAVAAALNDNHLGGLGVDVVAVEPIRPDNPLLTAKNCLITPHLAWATLTARQTLMRVTAGNIRAFLAGAPTNVVNAPKPGAP</sequence>
<evidence type="ECO:0000256" key="1">
    <source>
        <dbReference type="ARBA" id="ARBA00005854"/>
    </source>
</evidence>
<organism evidence="7 8">
    <name type="scientific">Nitratidesulfovibrio oxamicus</name>
    <dbReference type="NCBI Taxonomy" id="32016"/>
    <lineage>
        <taxon>Bacteria</taxon>
        <taxon>Pseudomonadati</taxon>
        <taxon>Thermodesulfobacteriota</taxon>
        <taxon>Desulfovibrionia</taxon>
        <taxon>Desulfovibrionales</taxon>
        <taxon>Desulfovibrionaceae</taxon>
        <taxon>Nitratidesulfovibrio</taxon>
    </lineage>
</organism>
<dbReference type="SUPFAM" id="SSF51735">
    <property type="entry name" value="NAD(P)-binding Rossmann-fold domains"/>
    <property type="match status" value="1"/>
</dbReference>
<accession>A0ABS0J060</accession>
<feature type="domain" description="D-isomer specific 2-hydroxyacid dehydrogenase NAD-binding" evidence="6">
    <location>
        <begin position="107"/>
        <end position="287"/>
    </location>
</feature>
<dbReference type="EMBL" id="VRYY01000040">
    <property type="protein sequence ID" value="MBG3875823.1"/>
    <property type="molecule type" value="Genomic_DNA"/>
</dbReference>
<evidence type="ECO:0000256" key="3">
    <source>
        <dbReference type="ARBA" id="ARBA00023027"/>
    </source>
</evidence>